<protein>
    <recommendedName>
        <fullName evidence="5">FLYWCH-type domain-containing protein</fullName>
    </recommendedName>
</protein>
<reference evidence="6 7" key="1">
    <citation type="journal article" date="2015" name="Genome Biol. Evol.">
        <title>The genome of winter moth (Operophtera brumata) provides a genomic perspective on sexual dimorphism and phenology.</title>
        <authorList>
            <person name="Derks M.F."/>
            <person name="Smit S."/>
            <person name="Salis L."/>
            <person name="Schijlen E."/>
            <person name="Bossers A."/>
            <person name="Mateman C."/>
            <person name="Pijl A.S."/>
            <person name="de Ridder D."/>
            <person name="Groenen M.A."/>
            <person name="Visser M.E."/>
            <person name="Megens H.J."/>
        </authorList>
    </citation>
    <scope>NUCLEOTIDE SEQUENCE [LARGE SCALE GENOMIC DNA]</scope>
    <source>
        <strain evidence="6">WM2013NL</strain>
        <tissue evidence="6">Head and thorax</tissue>
    </source>
</reference>
<name>A0A0L7LEQ5_OPEBR</name>
<dbReference type="GO" id="GO:0008270">
    <property type="term" value="F:zinc ion binding"/>
    <property type="evidence" value="ECO:0007669"/>
    <property type="project" value="UniProtKB-KW"/>
</dbReference>
<accession>A0A0L7LEQ5</accession>
<feature type="chain" id="PRO_5005573215" description="FLYWCH-type domain-containing protein" evidence="4">
    <location>
        <begin position="20"/>
        <end position="153"/>
    </location>
</feature>
<proteinExistence type="predicted"/>
<evidence type="ECO:0000259" key="5">
    <source>
        <dbReference type="Pfam" id="PF04500"/>
    </source>
</evidence>
<keyword evidence="4" id="KW-0732">Signal</keyword>
<evidence type="ECO:0000313" key="7">
    <source>
        <dbReference type="Proteomes" id="UP000037510"/>
    </source>
</evidence>
<dbReference type="EMBL" id="JTDY01001407">
    <property type="protein sequence ID" value="KOB73952.1"/>
    <property type="molecule type" value="Genomic_DNA"/>
</dbReference>
<dbReference type="AlphaFoldDB" id="A0A0L7LEQ5"/>
<sequence length="153" mass="17615">MKIKLLAHFLITFVRKGCGKRLAICHGYTFYCLRQTKVTQHWQCTMWGKCRAKFSTSAEGVIKTARIQHPHLPPKYKIIMTFVRNQLGKTLAILYGYTFYVHKASSTTLRWQCTNTGVCKARFIQSLDGGLRNVSVVHTHKPPIKIYQLSLKL</sequence>
<evidence type="ECO:0000256" key="3">
    <source>
        <dbReference type="ARBA" id="ARBA00022833"/>
    </source>
</evidence>
<organism evidence="6 7">
    <name type="scientific">Operophtera brumata</name>
    <name type="common">Winter moth</name>
    <name type="synonym">Phalaena brumata</name>
    <dbReference type="NCBI Taxonomy" id="104452"/>
    <lineage>
        <taxon>Eukaryota</taxon>
        <taxon>Metazoa</taxon>
        <taxon>Ecdysozoa</taxon>
        <taxon>Arthropoda</taxon>
        <taxon>Hexapoda</taxon>
        <taxon>Insecta</taxon>
        <taxon>Pterygota</taxon>
        <taxon>Neoptera</taxon>
        <taxon>Endopterygota</taxon>
        <taxon>Lepidoptera</taxon>
        <taxon>Glossata</taxon>
        <taxon>Ditrysia</taxon>
        <taxon>Geometroidea</taxon>
        <taxon>Geometridae</taxon>
        <taxon>Larentiinae</taxon>
        <taxon>Operophtera</taxon>
    </lineage>
</organism>
<comment type="caution">
    <text evidence="6">The sequence shown here is derived from an EMBL/GenBank/DDBJ whole genome shotgun (WGS) entry which is preliminary data.</text>
</comment>
<feature type="signal peptide" evidence="4">
    <location>
        <begin position="1"/>
        <end position="19"/>
    </location>
</feature>
<keyword evidence="2" id="KW-0863">Zinc-finger</keyword>
<evidence type="ECO:0000256" key="2">
    <source>
        <dbReference type="ARBA" id="ARBA00022771"/>
    </source>
</evidence>
<dbReference type="Proteomes" id="UP000037510">
    <property type="component" value="Unassembled WGS sequence"/>
</dbReference>
<evidence type="ECO:0000256" key="1">
    <source>
        <dbReference type="ARBA" id="ARBA00022723"/>
    </source>
</evidence>
<dbReference type="Pfam" id="PF04500">
    <property type="entry name" value="FLYWCH"/>
    <property type="match status" value="1"/>
</dbReference>
<evidence type="ECO:0000256" key="4">
    <source>
        <dbReference type="SAM" id="SignalP"/>
    </source>
</evidence>
<dbReference type="Gene3D" id="2.20.25.240">
    <property type="match status" value="2"/>
</dbReference>
<gene>
    <name evidence="6" type="ORF">OBRU01_09854</name>
</gene>
<dbReference type="InterPro" id="IPR007588">
    <property type="entry name" value="Znf_FLYWCH"/>
</dbReference>
<keyword evidence="3" id="KW-0862">Zinc</keyword>
<keyword evidence="7" id="KW-1185">Reference proteome</keyword>
<feature type="domain" description="FLYWCH-type" evidence="5">
    <location>
        <begin position="82"/>
        <end position="140"/>
    </location>
</feature>
<evidence type="ECO:0000313" key="6">
    <source>
        <dbReference type="EMBL" id="KOB73952.1"/>
    </source>
</evidence>
<keyword evidence="1" id="KW-0479">Metal-binding</keyword>